<accession>A0A1I0ZPN9</accession>
<dbReference type="STRING" id="498292.SAMN05660845_2349"/>
<protein>
    <submittedName>
        <fullName evidence="1">Uncharacterized protein</fullName>
    </submittedName>
</protein>
<name>A0A1I0ZPN9_9FLAO</name>
<keyword evidence="2" id="KW-1185">Reference proteome</keyword>
<dbReference type="Proteomes" id="UP000199604">
    <property type="component" value="Unassembled WGS sequence"/>
</dbReference>
<evidence type="ECO:0000313" key="2">
    <source>
        <dbReference type="Proteomes" id="UP000199604"/>
    </source>
</evidence>
<gene>
    <name evidence="1" type="ORF">SAMN05660845_2349</name>
</gene>
<organism evidence="1 2">
    <name type="scientific">Flavobacterium swingsii</name>
    <dbReference type="NCBI Taxonomy" id="498292"/>
    <lineage>
        <taxon>Bacteria</taxon>
        <taxon>Pseudomonadati</taxon>
        <taxon>Bacteroidota</taxon>
        <taxon>Flavobacteriia</taxon>
        <taxon>Flavobacteriales</taxon>
        <taxon>Flavobacteriaceae</taxon>
        <taxon>Flavobacterium</taxon>
    </lineage>
</organism>
<sequence length="180" mass="20453">MSVSDKNIPRRQLTVESTNELSKTLRNALTEMLKDSCPCHYPRFRHFISFQHDNYKAGPVFCADTNYLVSSACSNEIGFLKLTERITDNVIGDYNADLVYTCSKCSTVYKSIGKQYSINFEFEYMTILVTKYGIDIGADVKTPIPLLQGLFGFKDADILLCAKEFTLGTTQQLFEYLTEK</sequence>
<dbReference type="OrthoDB" id="1434774at2"/>
<dbReference type="RefSeq" id="WP_091477417.1">
    <property type="nucleotide sequence ID" value="NZ_FOJT01000006.1"/>
</dbReference>
<proteinExistence type="predicted"/>
<reference evidence="2" key="1">
    <citation type="submission" date="2016-10" db="EMBL/GenBank/DDBJ databases">
        <authorList>
            <person name="Varghese N."/>
            <person name="Submissions S."/>
        </authorList>
    </citation>
    <scope>NUCLEOTIDE SEQUENCE [LARGE SCALE GENOMIC DNA]</scope>
    <source>
        <strain evidence="2">DSM 21789</strain>
    </source>
</reference>
<evidence type="ECO:0000313" key="1">
    <source>
        <dbReference type="EMBL" id="SFB27625.1"/>
    </source>
</evidence>
<dbReference type="AlphaFoldDB" id="A0A1I0ZPN9"/>
<dbReference type="EMBL" id="FOJT01000006">
    <property type="protein sequence ID" value="SFB27625.1"/>
    <property type="molecule type" value="Genomic_DNA"/>
</dbReference>